<accession>A0A841R5M3</accession>
<dbReference type="GO" id="GO:0008233">
    <property type="term" value="F:peptidase activity"/>
    <property type="evidence" value="ECO:0007669"/>
    <property type="project" value="UniProtKB-KW"/>
</dbReference>
<dbReference type="InterPro" id="IPR032525">
    <property type="entry name" value="Peptidase_U32_C"/>
</dbReference>
<evidence type="ECO:0000256" key="3">
    <source>
        <dbReference type="ARBA" id="ARBA00038374"/>
    </source>
</evidence>
<organism evidence="5 6">
    <name type="scientific">Negativicoccus succinicivorans</name>
    <dbReference type="NCBI Taxonomy" id="620903"/>
    <lineage>
        <taxon>Bacteria</taxon>
        <taxon>Bacillati</taxon>
        <taxon>Bacillota</taxon>
        <taxon>Negativicutes</taxon>
        <taxon>Veillonellales</taxon>
        <taxon>Veillonellaceae</taxon>
        <taxon>Negativicoccus</taxon>
    </lineage>
</organism>
<keyword evidence="2 5" id="KW-0378">Hydrolase</keyword>
<dbReference type="InterPro" id="IPR001539">
    <property type="entry name" value="Peptidase_U32"/>
</dbReference>
<evidence type="ECO:0000313" key="5">
    <source>
        <dbReference type="EMBL" id="MBB6478360.1"/>
    </source>
</evidence>
<evidence type="ECO:0000256" key="2">
    <source>
        <dbReference type="ARBA" id="ARBA00022801"/>
    </source>
</evidence>
<name>A0A841R5M3_9FIRM</name>
<dbReference type="RefSeq" id="WP_159823344.1">
    <property type="nucleotide sequence ID" value="NZ_CABWNB010000006.1"/>
</dbReference>
<keyword evidence="6" id="KW-1185">Reference proteome</keyword>
<dbReference type="Pfam" id="PF01136">
    <property type="entry name" value="Peptidase_U32"/>
    <property type="match status" value="1"/>
</dbReference>
<sequence>MKPLELLAPAGNLEKLKFAIEYGADAVYLGGKAFGLRAYGGNFDTAEMAEGIQFAHKRGKKVYVTVNIMAHNRDLPELPDYLKSLDQLGVDALIISDPGVFVLAKEYAPHTELHVSTQANTTNWSAARFWQQQGASRIVLARELSLDETKEIHEKTGVEIESFVHGAMCISYSGRCLLSNYFSETRDSNRGECIQACRYKYRVVEEARPGEYWPVEEDERGTYIFNSKDLCLLPLIPKMVEAGITSFKIEGRMKSAHYVATVTGVYRSALDAYLREGDDYYVRPEWYQELEKISHRPYTTGFAVGRPSEQDQIYGSSSNVQSHEFIGLVLEYDEATKTALIEQRNHFAVGELVEFRTPEGNVFTQKIEQMTDGEGEAISRAPHPRMLVRLPMQQAVTKHSLMRRQIHA</sequence>
<dbReference type="PANTHER" id="PTHR30217:SF6">
    <property type="entry name" value="TRNA HYDROXYLATION PROTEIN P"/>
    <property type="match status" value="1"/>
</dbReference>
<dbReference type="Pfam" id="PF16325">
    <property type="entry name" value="Peptidase_U32_C"/>
    <property type="match status" value="1"/>
</dbReference>
<feature type="domain" description="Peptidase family U32 C-terminal" evidence="4">
    <location>
        <begin position="322"/>
        <end position="403"/>
    </location>
</feature>
<protein>
    <submittedName>
        <fullName evidence="5">Putative protease</fullName>
        <ecNumber evidence="5">3.4.-.-</ecNumber>
    </submittedName>
</protein>
<reference evidence="5 6" key="1">
    <citation type="submission" date="2020-08" db="EMBL/GenBank/DDBJ databases">
        <title>Genomic Encyclopedia of Type Strains, Phase IV (KMG-IV): sequencing the most valuable type-strain genomes for metagenomic binning, comparative biology and taxonomic classification.</title>
        <authorList>
            <person name="Goeker M."/>
        </authorList>
    </citation>
    <scope>NUCLEOTIDE SEQUENCE [LARGE SCALE GENOMIC DNA]</scope>
    <source>
        <strain evidence="5 6">DSM 21255</strain>
    </source>
</reference>
<evidence type="ECO:0000256" key="1">
    <source>
        <dbReference type="ARBA" id="ARBA00022670"/>
    </source>
</evidence>
<dbReference type="EC" id="3.4.-.-" evidence="5"/>
<dbReference type="InterPro" id="IPR051454">
    <property type="entry name" value="RNA/ubiquinone_mod_enzymes"/>
</dbReference>
<dbReference type="GeneID" id="93486684"/>
<comment type="similarity">
    <text evidence="3">Belongs to the peptidase U32 family.</text>
</comment>
<dbReference type="GO" id="GO:0006508">
    <property type="term" value="P:proteolysis"/>
    <property type="evidence" value="ECO:0007669"/>
    <property type="project" value="UniProtKB-KW"/>
</dbReference>
<dbReference type="PROSITE" id="PS01276">
    <property type="entry name" value="PEPTIDASE_U32"/>
    <property type="match status" value="1"/>
</dbReference>
<evidence type="ECO:0000313" key="6">
    <source>
        <dbReference type="Proteomes" id="UP000591941"/>
    </source>
</evidence>
<dbReference type="AlphaFoldDB" id="A0A841R5M3"/>
<dbReference type="EMBL" id="JACHHI010000008">
    <property type="protein sequence ID" value="MBB6478360.1"/>
    <property type="molecule type" value="Genomic_DNA"/>
</dbReference>
<gene>
    <name evidence="5" type="ORF">HNR45_001431</name>
</gene>
<proteinExistence type="inferred from homology"/>
<dbReference type="Gene3D" id="2.40.30.10">
    <property type="entry name" value="Translation factors"/>
    <property type="match status" value="1"/>
</dbReference>
<keyword evidence="1 5" id="KW-0645">Protease</keyword>
<dbReference type="PANTHER" id="PTHR30217">
    <property type="entry name" value="PEPTIDASE U32 FAMILY"/>
    <property type="match status" value="1"/>
</dbReference>
<comment type="caution">
    <text evidence="5">The sequence shown here is derived from an EMBL/GenBank/DDBJ whole genome shotgun (WGS) entry which is preliminary data.</text>
</comment>
<dbReference type="Proteomes" id="UP000591941">
    <property type="component" value="Unassembled WGS sequence"/>
</dbReference>
<evidence type="ECO:0000259" key="4">
    <source>
        <dbReference type="Pfam" id="PF16325"/>
    </source>
</evidence>
<dbReference type="OrthoDB" id="9807498at2"/>